<accession>A0A8S5Q5R2</accession>
<sequence>MTVGDLLKVCSEEDVVCVYDIATDKYLYDSYDSCDNSHDNVDDNVLRMAVREIGTGNQFGLVITVDTENTFI</sequence>
<reference evidence="1" key="1">
    <citation type="journal article" date="2021" name="Proc. Natl. Acad. Sci. U.S.A.">
        <title>A Catalog of Tens of Thousands of Viruses from Human Metagenomes Reveals Hidden Associations with Chronic Diseases.</title>
        <authorList>
            <person name="Tisza M.J."/>
            <person name="Buck C.B."/>
        </authorList>
    </citation>
    <scope>NUCLEOTIDE SEQUENCE</scope>
    <source>
        <strain evidence="1">CtAca11</strain>
    </source>
</reference>
<dbReference type="EMBL" id="BK015590">
    <property type="protein sequence ID" value="DAE14670.1"/>
    <property type="molecule type" value="Genomic_DNA"/>
</dbReference>
<protein>
    <submittedName>
        <fullName evidence="1">Uncharacterized protein</fullName>
    </submittedName>
</protein>
<evidence type="ECO:0000313" key="1">
    <source>
        <dbReference type="EMBL" id="DAE14670.1"/>
    </source>
</evidence>
<name>A0A8S5Q5R2_9CAUD</name>
<proteinExistence type="predicted"/>
<organism evidence="1">
    <name type="scientific">Myoviridae sp. ctAca11</name>
    <dbReference type="NCBI Taxonomy" id="2825043"/>
    <lineage>
        <taxon>Viruses</taxon>
        <taxon>Duplodnaviria</taxon>
        <taxon>Heunggongvirae</taxon>
        <taxon>Uroviricota</taxon>
        <taxon>Caudoviricetes</taxon>
    </lineage>
</organism>